<evidence type="ECO:0000313" key="8">
    <source>
        <dbReference type="EMBL" id="GEP72711.1"/>
    </source>
</evidence>
<accession>A0A512PNC7</accession>
<dbReference type="EMBL" id="BKAM01000030">
    <property type="protein sequence ID" value="GEP72711.1"/>
    <property type="molecule type" value="Genomic_DNA"/>
</dbReference>
<dbReference type="Pfam" id="PF07690">
    <property type="entry name" value="MFS_1"/>
    <property type="match status" value="1"/>
</dbReference>
<feature type="transmembrane region" description="Helical" evidence="6">
    <location>
        <begin position="115"/>
        <end position="135"/>
    </location>
</feature>
<evidence type="ECO:0000259" key="7">
    <source>
        <dbReference type="PROSITE" id="PS50850"/>
    </source>
</evidence>
<dbReference type="InterPro" id="IPR036259">
    <property type="entry name" value="MFS_trans_sf"/>
</dbReference>
<feature type="transmembrane region" description="Helical" evidence="6">
    <location>
        <begin position="206"/>
        <end position="226"/>
    </location>
</feature>
<comment type="caution">
    <text evidence="8">The sequence shown here is derived from an EMBL/GenBank/DDBJ whole genome shotgun (WGS) entry which is preliminary data.</text>
</comment>
<dbReference type="InterPro" id="IPR020846">
    <property type="entry name" value="MFS_dom"/>
</dbReference>
<dbReference type="SUPFAM" id="SSF103473">
    <property type="entry name" value="MFS general substrate transporter"/>
    <property type="match status" value="1"/>
</dbReference>
<feature type="transmembrane region" description="Helical" evidence="6">
    <location>
        <begin position="441"/>
        <end position="458"/>
    </location>
</feature>
<organism evidence="8 9">
    <name type="scientific">Lentilactobacillus rapi</name>
    <dbReference type="NCBI Taxonomy" id="481723"/>
    <lineage>
        <taxon>Bacteria</taxon>
        <taxon>Bacillati</taxon>
        <taxon>Bacillota</taxon>
        <taxon>Bacilli</taxon>
        <taxon>Lactobacillales</taxon>
        <taxon>Lactobacillaceae</taxon>
        <taxon>Lentilactobacillus</taxon>
    </lineage>
</organism>
<dbReference type="Gene3D" id="1.20.1250.20">
    <property type="entry name" value="MFS general substrate transporter like domains"/>
    <property type="match status" value="1"/>
</dbReference>
<evidence type="ECO:0000256" key="5">
    <source>
        <dbReference type="ARBA" id="ARBA00023136"/>
    </source>
</evidence>
<feature type="domain" description="Major facilitator superfamily (MFS) profile" evidence="7">
    <location>
        <begin position="19"/>
        <end position="465"/>
    </location>
</feature>
<dbReference type="PRINTS" id="PR01036">
    <property type="entry name" value="TCRTETB"/>
</dbReference>
<feature type="transmembrane region" description="Helical" evidence="6">
    <location>
        <begin position="271"/>
        <end position="292"/>
    </location>
</feature>
<feature type="transmembrane region" description="Helical" evidence="6">
    <location>
        <begin position="88"/>
        <end position="109"/>
    </location>
</feature>
<keyword evidence="3 6" id="KW-0812">Transmembrane</keyword>
<feature type="transmembrane region" description="Helical" evidence="6">
    <location>
        <begin position="338"/>
        <end position="355"/>
    </location>
</feature>
<evidence type="ECO:0000256" key="1">
    <source>
        <dbReference type="ARBA" id="ARBA00004651"/>
    </source>
</evidence>
<reference evidence="8 9" key="1">
    <citation type="submission" date="2019-07" db="EMBL/GenBank/DDBJ databases">
        <title>Whole genome shotgun sequence of Lactobacillus rapi NBRC 109618.</title>
        <authorList>
            <person name="Hosoyama A."/>
            <person name="Uohara A."/>
            <person name="Ohji S."/>
            <person name="Ichikawa N."/>
        </authorList>
    </citation>
    <scope>NUCLEOTIDE SEQUENCE [LARGE SCALE GENOMIC DNA]</scope>
    <source>
        <strain evidence="8 9">NBRC 109618</strain>
    </source>
</reference>
<feature type="transmembrane region" description="Helical" evidence="6">
    <location>
        <begin position="147"/>
        <end position="168"/>
    </location>
</feature>
<dbReference type="GO" id="GO:0005886">
    <property type="term" value="C:plasma membrane"/>
    <property type="evidence" value="ECO:0007669"/>
    <property type="project" value="UniProtKB-SubCell"/>
</dbReference>
<dbReference type="PANTHER" id="PTHR42718:SF9">
    <property type="entry name" value="MAJOR FACILITATOR SUPERFAMILY MULTIDRUG TRANSPORTER MFSC"/>
    <property type="match status" value="1"/>
</dbReference>
<feature type="transmembrane region" description="Helical" evidence="6">
    <location>
        <begin position="57"/>
        <end position="76"/>
    </location>
</feature>
<name>A0A512PNC7_9LACO</name>
<sequence length="465" mass="51633">MPTLPKETVSQKRNHPLLAISAIAAMTFLGILIETSMNVTFPTLMKQFHVSLSTVQWVTTGYLLTVALLMLVSAFLKRRFKNKQLFGCAVLLFMVGDIMCALAPTYWFLLAGRLVQAGCVGISAPLMNNIILELVPRNKLGTYMGFANLILIVAPALGPTFGGAVVSLADWRMIFWGTLPFAVVFLILGMIAIEQYSPTEKYPFDWLRFGLLSVAMIMLLMGMNALTLPNGIWHFTADISVTVLMLALFIWRSRHSHKALFRLTVFKRPAFIYSFLPYVLLQFSNLGINFMLPSYVQMVNGAAAFLGGLILFPGSVLNAAGQPFYGIMLDRYGDKLPLYLGNTFYFVMMGCFAIFARQMSILWVTIFYAIYAGGRAMAFGNTMTYGLKNLIQQEQNDANALYGTGQQIAGSIGTTVMAVFMTASNSAGLSMAQNVARGTQMAFVMLALIGLLNYWLYWRLFKFTN</sequence>
<keyword evidence="5 6" id="KW-0472">Membrane</keyword>
<feature type="transmembrane region" description="Helical" evidence="6">
    <location>
        <begin position="174"/>
        <end position="194"/>
    </location>
</feature>
<gene>
    <name evidence="8" type="ORF">LRA02_15790</name>
</gene>
<dbReference type="InterPro" id="IPR011701">
    <property type="entry name" value="MFS"/>
</dbReference>
<keyword evidence="4 6" id="KW-1133">Transmembrane helix</keyword>
<dbReference type="PROSITE" id="PS50850">
    <property type="entry name" value="MFS"/>
    <property type="match status" value="1"/>
</dbReference>
<feature type="transmembrane region" description="Helical" evidence="6">
    <location>
        <begin position="16"/>
        <end position="37"/>
    </location>
</feature>
<protein>
    <submittedName>
        <fullName evidence="8">MFS transporter</fullName>
    </submittedName>
</protein>
<proteinExistence type="predicted"/>
<feature type="transmembrane region" description="Helical" evidence="6">
    <location>
        <begin position="232"/>
        <end position="251"/>
    </location>
</feature>
<dbReference type="Proteomes" id="UP000321569">
    <property type="component" value="Unassembled WGS sequence"/>
</dbReference>
<dbReference type="PANTHER" id="PTHR42718">
    <property type="entry name" value="MAJOR FACILITATOR SUPERFAMILY MULTIDRUG TRANSPORTER MFSC"/>
    <property type="match status" value="1"/>
</dbReference>
<evidence type="ECO:0000256" key="6">
    <source>
        <dbReference type="SAM" id="Phobius"/>
    </source>
</evidence>
<dbReference type="AlphaFoldDB" id="A0A512PNC7"/>
<comment type="subcellular location">
    <subcellularLocation>
        <location evidence="1">Cell membrane</location>
        <topology evidence="1">Multi-pass membrane protein</topology>
    </subcellularLocation>
</comment>
<evidence type="ECO:0000313" key="9">
    <source>
        <dbReference type="Proteomes" id="UP000321569"/>
    </source>
</evidence>
<evidence type="ECO:0000256" key="2">
    <source>
        <dbReference type="ARBA" id="ARBA00022448"/>
    </source>
</evidence>
<feature type="transmembrane region" description="Helical" evidence="6">
    <location>
        <begin position="298"/>
        <end position="317"/>
    </location>
</feature>
<dbReference type="GO" id="GO:0022857">
    <property type="term" value="F:transmembrane transporter activity"/>
    <property type="evidence" value="ECO:0007669"/>
    <property type="project" value="InterPro"/>
</dbReference>
<feature type="transmembrane region" description="Helical" evidence="6">
    <location>
        <begin position="361"/>
        <end position="379"/>
    </location>
</feature>
<evidence type="ECO:0000256" key="4">
    <source>
        <dbReference type="ARBA" id="ARBA00022989"/>
    </source>
</evidence>
<keyword evidence="2" id="KW-0813">Transport</keyword>
<evidence type="ECO:0000256" key="3">
    <source>
        <dbReference type="ARBA" id="ARBA00022692"/>
    </source>
</evidence>
<dbReference type="Gene3D" id="1.20.1720.10">
    <property type="entry name" value="Multidrug resistance protein D"/>
    <property type="match status" value="1"/>
</dbReference>
<feature type="transmembrane region" description="Helical" evidence="6">
    <location>
        <begin position="400"/>
        <end position="421"/>
    </location>
</feature>